<gene>
    <name evidence="20" type="ORF">ST47_g4425</name>
</gene>
<dbReference type="EC" id="2.3.3.8" evidence="2"/>
<feature type="compositionally biased region" description="Polar residues" evidence="18">
    <location>
        <begin position="10"/>
        <end position="24"/>
    </location>
</feature>
<accession>A0A163FJF9</accession>
<evidence type="ECO:0000256" key="3">
    <source>
        <dbReference type="ARBA" id="ARBA00022490"/>
    </source>
</evidence>
<dbReference type="Gene3D" id="1.10.230.10">
    <property type="entry name" value="Cytochrome P450-Terp, domain 2"/>
    <property type="match status" value="1"/>
</dbReference>
<comment type="subunit">
    <text evidence="15">Composed of two subunits.</text>
</comment>
<keyword evidence="3" id="KW-0963">Cytoplasm</keyword>
<evidence type="ECO:0000256" key="7">
    <source>
        <dbReference type="ARBA" id="ARBA00022723"/>
    </source>
</evidence>
<evidence type="ECO:0000256" key="8">
    <source>
        <dbReference type="ARBA" id="ARBA00022741"/>
    </source>
</evidence>
<dbReference type="InterPro" id="IPR017440">
    <property type="entry name" value="Cit_synth/succinyl-CoA_lig_AS"/>
</dbReference>
<evidence type="ECO:0000256" key="9">
    <source>
        <dbReference type="ARBA" id="ARBA00022840"/>
    </source>
</evidence>
<keyword evidence="4" id="KW-0444">Lipid biosynthesis</keyword>
<dbReference type="InterPro" id="IPR002020">
    <property type="entry name" value="Citrate_synthase"/>
</dbReference>
<dbReference type="PANTHER" id="PTHR23118:SF42">
    <property type="entry name" value="ATP-CITRATE SYNTHASE"/>
    <property type="match status" value="1"/>
</dbReference>
<comment type="catalytic activity">
    <reaction evidence="12">
        <text>oxaloacetate + acetyl-CoA + ADP + phosphate = citrate + ATP + CoA</text>
        <dbReference type="Rhea" id="RHEA:21160"/>
        <dbReference type="ChEBI" id="CHEBI:16452"/>
        <dbReference type="ChEBI" id="CHEBI:16947"/>
        <dbReference type="ChEBI" id="CHEBI:30616"/>
        <dbReference type="ChEBI" id="CHEBI:43474"/>
        <dbReference type="ChEBI" id="CHEBI:57287"/>
        <dbReference type="ChEBI" id="CHEBI:57288"/>
        <dbReference type="ChEBI" id="CHEBI:456216"/>
        <dbReference type="EC" id="2.3.3.8"/>
    </reaction>
</comment>
<keyword evidence="9" id="KW-0067">ATP-binding</keyword>
<evidence type="ECO:0000256" key="15">
    <source>
        <dbReference type="ARBA" id="ARBA00062455"/>
    </source>
</evidence>
<reference evidence="20 21" key="1">
    <citation type="journal article" date="2016" name="Sci. Rep.">
        <title>Draft genome sequencing and secretome analysis of fungal phytopathogen Ascochyta rabiei provides insight into the necrotrophic effector repertoire.</title>
        <authorList>
            <person name="Verma S."/>
            <person name="Gazara R.K."/>
            <person name="Nizam S."/>
            <person name="Parween S."/>
            <person name="Chattopadhyay D."/>
            <person name="Verma P.K."/>
        </authorList>
    </citation>
    <scope>NUCLEOTIDE SEQUENCE [LARGE SCALE GENOMIC DNA]</scope>
    <source>
        <strain evidence="20 21">ArDII</strain>
    </source>
</reference>
<dbReference type="Gene3D" id="3.40.50.720">
    <property type="entry name" value="NAD(P)-binding Rossmann-like Domain"/>
    <property type="match status" value="1"/>
</dbReference>
<comment type="subcellular location">
    <subcellularLocation>
        <location evidence="1">Cytoplasm</location>
    </subcellularLocation>
</comment>
<evidence type="ECO:0000256" key="4">
    <source>
        <dbReference type="ARBA" id="ARBA00022516"/>
    </source>
</evidence>
<keyword evidence="10" id="KW-0460">Magnesium</keyword>
<evidence type="ECO:0000256" key="13">
    <source>
        <dbReference type="ARBA" id="ARBA00054002"/>
    </source>
</evidence>
<evidence type="ECO:0000256" key="14">
    <source>
        <dbReference type="ARBA" id="ARBA00060724"/>
    </source>
</evidence>
<name>A0A163FJF9_DIDRA</name>
<dbReference type="CDD" id="cd06100">
    <property type="entry name" value="CCL_ACL-C"/>
    <property type="match status" value="1"/>
</dbReference>
<dbReference type="InterPro" id="IPR036291">
    <property type="entry name" value="NAD(P)-bd_dom_sf"/>
</dbReference>
<evidence type="ECO:0000313" key="20">
    <source>
        <dbReference type="EMBL" id="KZM24406.1"/>
    </source>
</evidence>
<dbReference type="PANTHER" id="PTHR23118">
    <property type="entry name" value="ATP-CITRATE SYNTHASE"/>
    <property type="match status" value="1"/>
</dbReference>
<dbReference type="Pfam" id="PF02629">
    <property type="entry name" value="CoA_binding"/>
    <property type="match status" value="1"/>
</dbReference>
<dbReference type="Gene3D" id="3.40.50.261">
    <property type="entry name" value="Succinyl-CoA synthetase domains"/>
    <property type="match status" value="1"/>
</dbReference>
<dbReference type="InterPro" id="IPR016102">
    <property type="entry name" value="Succinyl-CoA_synth-like"/>
</dbReference>
<keyword evidence="7" id="KW-0479">Metal-binding</keyword>
<comment type="similarity">
    <text evidence="14">Belongs to the succinate/malate CoA ligase alpha subunit family.</text>
</comment>
<dbReference type="Pfam" id="PF00549">
    <property type="entry name" value="Ligase_CoA"/>
    <property type="match status" value="1"/>
</dbReference>
<evidence type="ECO:0000256" key="16">
    <source>
        <dbReference type="ARBA" id="ARBA00076189"/>
    </source>
</evidence>
<dbReference type="GO" id="GO:0003878">
    <property type="term" value="F:ATP citrate synthase activity"/>
    <property type="evidence" value="ECO:0007669"/>
    <property type="project" value="UniProtKB-EC"/>
</dbReference>
<dbReference type="FunFam" id="3.40.50.720:FF:000024">
    <property type="entry name" value="Probable ATP-citrate synthase"/>
    <property type="match status" value="1"/>
</dbReference>
<dbReference type="FunFam" id="3.40.50.261:FF:000003">
    <property type="entry name" value="ATP-citrate synthase subunit"/>
    <property type="match status" value="1"/>
</dbReference>
<evidence type="ECO:0000256" key="5">
    <source>
        <dbReference type="ARBA" id="ARBA00022553"/>
    </source>
</evidence>
<evidence type="ECO:0000256" key="11">
    <source>
        <dbReference type="ARBA" id="ARBA00023098"/>
    </source>
</evidence>
<dbReference type="GO" id="GO:0006633">
    <property type="term" value="P:fatty acid biosynthetic process"/>
    <property type="evidence" value="ECO:0007669"/>
    <property type="project" value="TreeGrafter"/>
</dbReference>
<dbReference type="STRING" id="5454.A0A163FJF9"/>
<evidence type="ECO:0000256" key="10">
    <source>
        <dbReference type="ARBA" id="ARBA00022842"/>
    </source>
</evidence>
<dbReference type="InterPro" id="IPR016143">
    <property type="entry name" value="Citrate_synth-like_sm_a-sub"/>
</dbReference>
<evidence type="ECO:0000313" key="21">
    <source>
        <dbReference type="Proteomes" id="UP000076837"/>
    </source>
</evidence>
<keyword evidence="6" id="KW-0808">Transferase</keyword>
<dbReference type="EMBL" id="JYNV01000158">
    <property type="protein sequence ID" value="KZM24406.1"/>
    <property type="molecule type" value="Genomic_DNA"/>
</dbReference>
<dbReference type="FunFam" id="1.10.230.10:FF:000005">
    <property type="entry name" value="ATP-citrate synthase subunit 1"/>
    <property type="match status" value="1"/>
</dbReference>
<organism evidence="20 21">
    <name type="scientific">Didymella rabiei</name>
    <name type="common">Chickpea ascochyta blight fungus</name>
    <name type="synonym">Mycosphaerella rabiei</name>
    <dbReference type="NCBI Taxonomy" id="5454"/>
    <lineage>
        <taxon>Eukaryota</taxon>
        <taxon>Fungi</taxon>
        <taxon>Dikarya</taxon>
        <taxon>Ascomycota</taxon>
        <taxon>Pezizomycotina</taxon>
        <taxon>Dothideomycetes</taxon>
        <taxon>Pleosporomycetidae</taxon>
        <taxon>Pleosporales</taxon>
        <taxon>Pleosporineae</taxon>
        <taxon>Didymellaceae</taxon>
        <taxon>Ascochyta</taxon>
    </lineage>
</organism>
<dbReference type="GO" id="GO:0005829">
    <property type="term" value="C:cytosol"/>
    <property type="evidence" value="ECO:0007669"/>
    <property type="project" value="TreeGrafter"/>
</dbReference>
<dbReference type="GO" id="GO:0046872">
    <property type="term" value="F:metal ion binding"/>
    <property type="evidence" value="ECO:0007669"/>
    <property type="project" value="UniProtKB-KW"/>
</dbReference>
<dbReference type="GO" id="GO:0005524">
    <property type="term" value="F:ATP binding"/>
    <property type="evidence" value="ECO:0007669"/>
    <property type="project" value="UniProtKB-KW"/>
</dbReference>
<dbReference type="Proteomes" id="UP000076837">
    <property type="component" value="Unassembled WGS sequence"/>
</dbReference>
<keyword evidence="11" id="KW-0443">Lipid metabolism</keyword>
<comment type="caution">
    <text evidence="20">The sequence shown here is derived from an EMBL/GenBank/DDBJ whole genome shotgun (WGS) entry which is preliminary data.</text>
</comment>
<feature type="domain" description="CoA-binding" evidence="19">
    <location>
        <begin position="47"/>
        <end position="156"/>
    </location>
</feature>
<evidence type="ECO:0000256" key="18">
    <source>
        <dbReference type="SAM" id="MobiDB-lite"/>
    </source>
</evidence>
<dbReference type="SMART" id="SM00881">
    <property type="entry name" value="CoA_binding"/>
    <property type="match status" value="1"/>
</dbReference>
<dbReference type="InterPro" id="IPR036969">
    <property type="entry name" value="Citrate_synthase_sf"/>
</dbReference>
<evidence type="ECO:0000256" key="17">
    <source>
        <dbReference type="ARBA" id="ARBA00083544"/>
    </source>
</evidence>
<evidence type="ECO:0000256" key="12">
    <source>
        <dbReference type="ARBA" id="ARBA00047593"/>
    </source>
</evidence>
<dbReference type="InterPro" id="IPR005811">
    <property type="entry name" value="SUCC_ACL_C"/>
</dbReference>
<dbReference type="GO" id="GO:0006085">
    <property type="term" value="P:acetyl-CoA biosynthetic process"/>
    <property type="evidence" value="ECO:0007669"/>
    <property type="project" value="TreeGrafter"/>
</dbReference>
<feature type="region of interest" description="Disordered" evidence="18">
    <location>
        <begin position="1"/>
        <end position="24"/>
    </location>
</feature>
<evidence type="ECO:0000256" key="2">
    <source>
        <dbReference type="ARBA" id="ARBA00012639"/>
    </source>
</evidence>
<dbReference type="InterPro" id="IPR003781">
    <property type="entry name" value="CoA-bd"/>
</dbReference>
<dbReference type="AlphaFoldDB" id="A0A163FJF9"/>
<dbReference type="SUPFAM" id="SSF48256">
    <property type="entry name" value="Citrate synthase"/>
    <property type="match status" value="1"/>
</dbReference>
<evidence type="ECO:0000259" key="19">
    <source>
        <dbReference type="SMART" id="SM00881"/>
    </source>
</evidence>
<keyword evidence="5" id="KW-0597">Phosphoprotein</keyword>
<protein>
    <recommendedName>
        <fullName evidence="2">ATP citrate synthase</fullName>
        <ecNumber evidence="2">2.3.3.8</ecNumber>
    </recommendedName>
    <alternativeName>
        <fullName evidence="16">ATP-citrate (pro-S-)-lyase 1</fullName>
    </alternativeName>
    <alternativeName>
        <fullName evidence="17">Citrate cleavage enzyme subunit 1</fullName>
    </alternativeName>
</protein>
<keyword evidence="21" id="KW-1185">Reference proteome</keyword>
<proteinExistence type="inferred from homology"/>
<sequence>MPSAAPVNGSAPNQAGTSANEGQSANDNIRRFEAPSRALTPPPSHTLFHPKTRCFVYGLQPRAVQGMLDFDFICKRKQPSVAGIIYTFGGQFVSKMYWGTSETLLPVYQSVEKAMAKHSDVDTVVNFASSRSVYQSTMELLEFTQIKSIAIIAEGVPERRAREILHVAQKKGVTIIGPATVGGIKPGAFKIGNTGGMMDNIVASKLYRPGSVSYVSKSGDGVLEGVAIGGDRYPGTTFIDHALRYQADPDCKIIVILGEVGGVEEYRVIDAVKSGQITKPIVAWAIGTVAGLLKTEVQFGHAGSFANSQLETATSKNKSMRDAGIYVPETFEEMPTTLAQVYQKLVKEGTIKPKPEPVVPKIPIDYSWAQELGLIRKPAAFISTISDDRGQELLYAGMPISDVFREEIGIGGVMSLLWFRRRLPNYASRFLEMVLMLTADHGPAVSGAMNTIITTRAGKDLISALVSGLLTIGSRFGGALDGAAEEFSKAFDKGLSPRDFVDTMRKENKLIPGIGHRIKSRNNPDLRVELVKEYVKKNFPSTKLLDYALAVESVTTSKKDNLILNVDGCIAVCFVDLVRNGGAFTNEEAEDYLKMGVLNGLFVLGRSIGLIAHFLDQKRLRTGLYRHPWDDITYLLPSLQQGGAPGAEGRVEVSL</sequence>
<dbReference type="SUPFAM" id="SSF51735">
    <property type="entry name" value="NAD(P)-binding Rossmann-fold domains"/>
    <property type="match status" value="1"/>
</dbReference>
<dbReference type="Pfam" id="PF00285">
    <property type="entry name" value="Citrate_synt"/>
    <property type="match status" value="1"/>
</dbReference>
<comment type="function">
    <text evidence="13">Catalyzes the formation of cytosolic acetyl-CoA, which is mainly used for the biosynthesis of fatty acids and sterols.</text>
</comment>
<dbReference type="PROSITE" id="PS00399">
    <property type="entry name" value="SUCCINYL_COA_LIG_2"/>
    <property type="match status" value="1"/>
</dbReference>
<evidence type="ECO:0000256" key="6">
    <source>
        <dbReference type="ARBA" id="ARBA00022679"/>
    </source>
</evidence>
<keyword evidence="8" id="KW-0547">Nucleotide-binding</keyword>
<evidence type="ECO:0000256" key="1">
    <source>
        <dbReference type="ARBA" id="ARBA00004496"/>
    </source>
</evidence>